<protein>
    <submittedName>
        <fullName evidence="2">Uncharacterized protein</fullName>
    </submittedName>
</protein>
<organism evidence="2 3">
    <name type="scientific">Plastoroseomonas arctica</name>
    <dbReference type="NCBI Taxonomy" id="1509237"/>
    <lineage>
        <taxon>Bacteria</taxon>
        <taxon>Pseudomonadati</taxon>
        <taxon>Pseudomonadota</taxon>
        <taxon>Alphaproteobacteria</taxon>
        <taxon>Acetobacterales</taxon>
        <taxon>Acetobacteraceae</taxon>
        <taxon>Plastoroseomonas</taxon>
    </lineage>
</organism>
<comment type="caution">
    <text evidence="2">The sequence shown here is derived from an EMBL/GenBank/DDBJ whole genome shotgun (WGS) entry which is preliminary data.</text>
</comment>
<keyword evidence="1" id="KW-0472">Membrane</keyword>
<sequence>MSPWLILVLLPVGALYAYAAGRLATGLLGTREPAAVPPIMALSALAHLMVSSLLALGPTLALLAFWSASHLAALPFVARGLRTGA</sequence>
<accession>A0AAF1KHA2</accession>
<reference evidence="2" key="1">
    <citation type="submission" date="2020-01" db="EMBL/GenBank/DDBJ databases">
        <authorList>
            <person name="Rat A."/>
        </authorList>
    </citation>
    <scope>NUCLEOTIDE SEQUENCE</scope>
    <source>
        <strain evidence="2">LMG 28251</strain>
    </source>
</reference>
<dbReference type="RefSeq" id="WP_211872390.1">
    <property type="nucleotide sequence ID" value="NZ_JAAEDH010000001.1"/>
</dbReference>
<keyword evidence="3" id="KW-1185">Reference proteome</keyword>
<proteinExistence type="predicted"/>
<evidence type="ECO:0000256" key="1">
    <source>
        <dbReference type="SAM" id="Phobius"/>
    </source>
</evidence>
<name>A0AAF1KHA2_9PROT</name>
<keyword evidence="1" id="KW-1133">Transmembrane helix</keyword>
<feature type="transmembrane region" description="Helical" evidence="1">
    <location>
        <begin position="43"/>
        <end position="66"/>
    </location>
</feature>
<keyword evidence="1" id="KW-0812">Transmembrane</keyword>
<dbReference type="AlphaFoldDB" id="A0AAF1KHA2"/>
<evidence type="ECO:0000313" key="3">
    <source>
        <dbReference type="Proteomes" id="UP001196068"/>
    </source>
</evidence>
<dbReference type="EMBL" id="JAAEDH010000001">
    <property type="protein sequence ID" value="MBR0653699.1"/>
    <property type="molecule type" value="Genomic_DNA"/>
</dbReference>
<evidence type="ECO:0000313" key="2">
    <source>
        <dbReference type="EMBL" id="MBR0653699.1"/>
    </source>
</evidence>
<reference evidence="2" key="2">
    <citation type="journal article" date="2021" name="Syst. Appl. Microbiol.">
        <title>Roseomonas hellenica sp. nov., isolated from roots of wild-growing Alkanna tinctoria.</title>
        <authorList>
            <person name="Rat A."/>
            <person name="Naranjo H.D."/>
            <person name="Lebbe L."/>
            <person name="Cnockaert M."/>
            <person name="Krigas N."/>
            <person name="Grigoriadou K."/>
            <person name="Maloupa E."/>
            <person name="Willems A."/>
        </authorList>
    </citation>
    <scope>NUCLEOTIDE SEQUENCE</scope>
    <source>
        <strain evidence="2">LMG 28251</strain>
    </source>
</reference>
<dbReference type="Proteomes" id="UP001196068">
    <property type="component" value="Unassembled WGS sequence"/>
</dbReference>
<gene>
    <name evidence="2" type="ORF">GXW79_01265</name>
</gene>